<dbReference type="RefSeq" id="WP_254012987.1">
    <property type="nucleotide sequence ID" value="NZ_JAMZMM010000179.1"/>
</dbReference>
<dbReference type="SUPFAM" id="SSF53756">
    <property type="entry name" value="UDP-Glycosyltransferase/glycogen phosphorylase"/>
    <property type="match status" value="1"/>
</dbReference>
<name>A0AAE3GTU0_9CYAN</name>
<sequence>MAIFKKNLKVLLYGDMHGMYRCENLIKVLLDSGYYVSHVYPEFYLRGGVKQTPLTKLLNKVATKFQLIEFFSKAILADAIYIMPMNARLIKRAMLASKWFGNKIIWEIYDAMHTHFEGEKRLKETKPQDVDNERIALLNSNYIIHISKIEIEYWEKIFDLSIDKNKIYIAPIFSEPKLRHSRKFMEDSMLKICWWGSLLPIHGIDNILKAIQILKQKNIPFTCDLFGATGSGYSQRFQEYQNKITEMGIEQTISLRSDLKFADDSLPKYLVENCDIALGMFGDNPRAQTAVGNKVVEALSMGIPTLTMKSLALEEFFNPELDLWTCQPSPESIAEAIIAIVNGTGYPVDWEETRQKVLTTFSIAKYREVLNEVLRRVEEDLQKGQF</sequence>
<dbReference type="InterPro" id="IPR001296">
    <property type="entry name" value="Glyco_trans_1"/>
</dbReference>
<dbReference type="GO" id="GO:0016757">
    <property type="term" value="F:glycosyltransferase activity"/>
    <property type="evidence" value="ECO:0007669"/>
    <property type="project" value="InterPro"/>
</dbReference>
<organism evidence="2 3">
    <name type="scientific">Limnofasciculus baicalensis BBK-W-15</name>
    <dbReference type="NCBI Taxonomy" id="2699891"/>
    <lineage>
        <taxon>Bacteria</taxon>
        <taxon>Bacillati</taxon>
        <taxon>Cyanobacteriota</taxon>
        <taxon>Cyanophyceae</taxon>
        <taxon>Coleofasciculales</taxon>
        <taxon>Coleofasciculaceae</taxon>
        <taxon>Limnofasciculus</taxon>
        <taxon>Limnofasciculus baicalensis</taxon>
    </lineage>
</organism>
<reference evidence="2" key="1">
    <citation type="submission" date="2022-06" db="EMBL/GenBank/DDBJ databases">
        <title>New cyanobacteria of genus Symplocastrum in benthos of Lake Baikal.</title>
        <authorList>
            <person name="Sorokovikova E."/>
            <person name="Tikhonova I."/>
            <person name="Krasnopeev A."/>
            <person name="Evseev P."/>
            <person name="Gladkikh A."/>
            <person name="Belykh O."/>
        </authorList>
    </citation>
    <scope>NUCLEOTIDE SEQUENCE</scope>
    <source>
        <strain evidence="2">BBK-W-15</strain>
    </source>
</reference>
<dbReference type="Pfam" id="PF00534">
    <property type="entry name" value="Glycos_transf_1"/>
    <property type="match status" value="1"/>
</dbReference>
<feature type="domain" description="Glycosyl transferase family 1" evidence="1">
    <location>
        <begin position="192"/>
        <end position="354"/>
    </location>
</feature>
<protein>
    <submittedName>
        <fullName evidence="2">Glycosyltransferase</fullName>
    </submittedName>
</protein>
<proteinExistence type="predicted"/>
<dbReference type="EMBL" id="JAMZMM010000179">
    <property type="protein sequence ID" value="MCP2730224.1"/>
    <property type="molecule type" value="Genomic_DNA"/>
</dbReference>
<evidence type="ECO:0000313" key="3">
    <source>
        <dbReference type="Proteomes" id="UP001204953"/>
    </source>
</evidence>
<keyword evidence="3" id="KW-1185">Reference proteome</keyword>
<comment type="caution">
    <text evidence="2">The sequence shown here is derived from an EMBL/GenBank/DDBJ whole genome shotgun (WGS) entry which is preliminary data.</text>
</comment>
<accession>A0AAE3GTU0</accession>
<dbReference type="AlphaFoldDB" id="A0AAE3GTU0"/>
<dbReference type="Gene3D" id="3.40.50.2000">
    <property type="entry name" value="Glycogen Phosphorylase B"/>
    <property type="match status" value="1"/>
</dbReference>
<evidence type="ECO:0000259" key="1">
    <source>
        <dbReference type="Pfam" id="PF00534"/>
    </source>
</evidence>
<dbReference type="Proteomes" id="UP001204953">
    <property type="component" value="Unassembled WGS sequence"/>
</dbReference>
<gene>
    <name evidence="2" type="ORF">NJ959_17470</name>
</gene>
<evidence type="ECO:0000313" key="2">
    <source>
        <dbReference type="EMBL" id="MCP2730224.1"/>
    </source>
</evidence>